<dbReference type="InterPro" id="IPR001647">
    <property type="entry name" value="HTH_TetR"/>
</dbReference>
<dbReference type="PANTHER" id="PTHR43479">
    <property type="entry name" value="ACREF/ENVCD OPERON REPRESSOR-RELATED"/>
    <property type="match status" value="1"/>
</dbReference>
<gene>
    <name evidence="4" type="ORF">NFX39_00545</name>
</gene>
<dbReference type="InterPro" id="IPR009057">
    <property type="entry name" value="Homeodomain-like_sf"/>
</dbReference>
<dbReference type="InterPro" id="IPR050624">
    <property type="entry name" value="HTH-type_Tx_Regulator"/>
</dbReference>
<evidence type="ECO:0000256" key="2">
    <source>
        <dbReference type="PROSITE-ProRule" id="PRU00335"/>
    </source>
</evidence>
<reference evidence="4 5" key="1">
    <citation type="submission" date="2022-06" db="EMBL/GenBank/DDBJ databases">
        <title>Fructobacillus taiwanensis sp. nov., isolated from the honeybee.</title>
        <authorList>
            <person name="Chen Y.-S."/>
            <person name="Wang L.-T."/>
            <person name="Lee Y.-S."/>
            <person name="Chang Y.-C."/>
            <person name="Wu H.-C."/>
            <person name="Liao C.-Y."/>
            <person name="Chen W.-H."/>
            <person name="Deng J.-N."/>
            <person name="Wang Y.-H."/>
        </authorList>
    </citation>
    <scope>NUCLEOTIDE SEQUENCE [LARGE SCALE GENOMIC DNA]</scope>
    <source>
        <strain evidence="4 5">W13</strain>
    </source>
</reference>
<evidence type="ECO:0000313" key="5">
    <source>
        <dbReference type="Proteomes" id="UP001523234"/>
    </source>
</evidence>
<proteinExistence type="predicted"/>
<keyword evidence="1 2" id="KW-0238">DNA-binding</keyword>
<evidence type="ECO:0000256" key="1">
    <source>
        <dbReference type="ARBA" id="ARBA00023125"/>
    </source>
</evidence>
<dbReference type="Gene3D" id="1.10.357.10">
    <property type="entry name" value="Tetracycline Repressor, domain 2"/>
    <property type="match status" value="1"/>
</dbReference>
<sequence>MEKLMDARVLRSRQVLRSSAIALMTKKEKFSISELLVHAHITRGTFYRHYNNKADLIYDVNSHLVDQLLQHSEGTFSCYSMLLEVADKGTFYHAVFNHNKDASLVYLLVERLRKQRDTALLDMVPGPMKTRIVFQWEMMVAAYFAAVSLWLEEGMPFPPEELVEEFKLLWRNSTGRTKKSAQALFDFSCHVQQNRGEEFFIQS</sequence>
<dbReference type="EMBL" id="JAMWYK010000001">
    <property type="protein sequence ID" value="MCO0831585.1"/>
    <property type="molecule type" value="Genomic_DNA"/>
</dbReference>
<feature type="DNA-binding region" description="H-T-H motif" evidence="2">
    <location>
        <begin position="31"/>
        <end position="50"/>
    </location>
</feature>
<accession>A0ABT0ZNP9</accession>
<keyword evidence="5" id="KW-1185">Reference proteome</keyword>
<dbReference type="SUPFAM" id="SSF46689">
    <property type="entry name" value="Homeodomain-like"/>
    <property type="match status" value="1"/>
</dbReference>
<evidence type="ECO:0000313" key="4">
    <source>
        <dbReference type="EMBL" id="MCO0831585.1"/>
    </source>
</evidence>
<dbReference type="PROSITE" id="PS50977">
    <property type="entry name" value="HTH_TETR_2"/>
    <property type="match status" value="1"/>
</dbReference>
<feature type="domain" description="HTH tetR-type" evidence="3">
    <location>
        <begin position="10"/>
        <end position="68"/>
    </location>
</feature>
<protein>
    <submittedName>
        <fullName evidence="4">TetR/AcrR family transcriptional regulator</fullName>
    </submittedName>
</protein>
<comment type="caution">
    <text evidence="4">The sequence shown here is derived from an EMBL/GenBank/DDBJ whole genome shotgun (WGS) entry which is preliminary data.</text>
</comment>
<dbReference type="RefSeq" id="WP_252442017.1">
    <property type="nucleotide sequence ID" value="NZ_JAMWYK010000001.1"/>
</dbReference>
<organism evidence="4 5">
    <name type="scientific">Fructobacillus apis</name>
    <dbReference type="NCBI Taxonomy" id="2935017"/>
    <lineage>
        <taxon>Bacteria</taxon>
        <taxon>Bacillati</taxon>
        <taxon>Bacillota</taxon>
        <taxon>Bacilli</taxon>
        <taxon>Lactobacillales</taxon>
        <taxon>Lactobacillaceae</taxon>
        <taxon>Fructobacillus</taxon>
    </lineage>
</organism>
<name>A0ABT0ZNP9_9LACO</name>
<dbReference type="Proteomes" id="UP001523234">
    <property type="component" value="Unassembled WGS sequence"/>
</dbReference>
<evidence type="ECO:0000259" key="3">
    <source>
        <dbReference type="PROSITE" id="PS50977"/>
    </source>
</evidence>
<dbReference type="PANTHER" id="PTHR43479:SF7">
    <property type="entry name" value="TETR-FAMILY TRANSCRIPTIONAL REGULATOR"/>
    <property type="match status" value="1"/>
</dbReference>